<dbReference type="WBParaSite" id="SBAD_0000381601-mRNA-1">
    <property type="protein sequence ID" value="SBAD_0000381601-mRNA-1"/>
    <property type="gene ID" value="SBAD_0000381601"/>
</dbReference>
<name>A0A183IJ56_9BILA</name>
<accession>A0A183IJ56</accession>
<dbReference type="EMBL" id="UZAM01007866">
    <property type="protein sequence ID" value="VDP01920.1"/>
    <property type="molecule type" value="Genomic_DNA"/>
</dbReference>
<sequence length="114" mass="12957">MTEKLGTRVQAAEMGFLRPVAGRMRLEMVRNKGTWKSLGEQPLLLQIEKSQLRWFGMCGEGLEKGRQSNCFLRNDPEEESGSAKINRYKYTEGVCSKLWSSSAEAPTVAQDRER</sequence>
<dbReference type="OrthoDB" id="1293503at2759"/>
<keyword evidence="2" id="KW-1185">Reference proteome</keyword>
<dbReference type="AlphaFoldDB" id="A0A183IJ56"/>
<protein>
    <submittedName>
        <fullName evidence="1 3">Uncharacterized protein</fullName>
    </submittedName>
</protein>
<evidence type="ECO:0000313" key="3">
    <source>
        <dbReference type="WBParaSite" id="SBAD_0000381601-mRNA-1"/>
    </source>
</evidence>
<evidence type="ECO:0000313" key="2">
    <source>
        <dbReference type="Proteomes" id="UP000270296"/>
    </source>
</evidence>
<organism evidence="3">
    <name type="scientific">Soboliphyme baturini</name>
    <dbReference type="NCBI Taxonomy" id="241478"/>
    <lineage>
        <taxon>Eukaryota</taxon>
        <taxon>Metazoa</taxon>
        <taxon>Ecdysozoa</taxon>
        <taxon>Nematoda</taxon>
        <taxon>Enoplea</taxon>
        <taxon>Dorylaimia</taxon>
        <taxon>Dioctophymatida</taxon>
        <taxon>Dioctophymatoidea</taxon>
        <taxon>Soboliphymatidae</taxon>
        <taxon>Soboliphyme</taxon>
    </lineage>
</organism>
<reference evidence="3" key="1">
    <citation type="submission" date="2016-06" db="UniProtKB">
        <authorList>
            <consortium name="WormBaseParasite"/>
        </authorList>
    </citation>
    <scope>IDENTIFICATION</scope>
</reference>
<dbReference type="Proteomes" id="UP000270296">
    <property type="component" value="Unassembled WGS sequence"/>
</dbReference>
<evidence type="ECO:0000313" key="1">
    <source>
        <dbReference type="EMBL" id="VDP01920.1"/>
    </source>
</evidence>
<proteinExistence type="predicted"/>
<gene>
    <name evidence="1" type="ORF">SBAD_LOCUS3652</name>
</gene>
<reference evidence="1 2" key="2">
    <citation type="submission" date="2018-11" db="EMBL/GenBank/DDBJ databases">
        <authorList>
            <consortium name="Pathogen Informatics"/>
        </authorList>
    </citation>
    <scope>NUCLEOTIDE SEQUENCE [LARGE SCALE GENOMIC DNA]</scope>
</reference>